<sequence length="63" mass="6537">MRQRALPCQQPLSSALPAVTPDLCAASSDPCPLPCQHGPMISALPAVTPFLYPASSDPCLLSC</sequence>
<accession>A0ABN9EY82</accession>
<evidence type="ECO:0000313" key="2">
    <source>
        <dbReference type="Proteomes" id="UP001162483"/>
    </source>
</evidence>
<evidence type="ECO:0000313" key="1">
    <source>
        <dbReference type="EMBL" id="CAI9589707.1"/>
    </source>
</evidence>
<comment type="caution">
    <text evidence="1">The sequence shown here is derived from an EMBL/GenBank/DDBJ whole genome shotgun (WGS) entry which is preliminary data.</text>
</comment>
<protein>
    <submittedName>
        <fullName evidence="1">Uncharacterized protein</fullName>
    </submittedName>
</protein>
<dbReference type="Proteomes" id="UP001162483">
    <property type="component" value="Unassembled WGS sequence"/>
</dbReference>
<proteinExistence type="predicted"/>
<reference evidence="1" key="1">
    <citation type="submission" date="2023-05" db="EMBL/GenBank/DDBJ databases">
        <authorList>
            <person name="Stuckert A."/>
        </authorList>
    </citation>
    <scope>NUCLEOTIDE SEQUENCE</scope>
</reference>
<gene>
    <name evidence="1" type="ORF">SPARVUS_LOCUS10941096</name>
</gene>
<keyword evidence="2" id="KW-1185">Reference proteome</keyword>
<name>A0ABN9EY82_9NEOB</name>
<dbReference type="EMBL" id="CATNWA010016088">
    <property type="protein sequence ID" value="CAI9589707.1"/>
    <property type="molecule type" value="Genomic_DNA"/>
</dbReference>
<organism evidence="1 2">
    <name type="scientific">Staurois parvus</name>
    <dbReference type="NCBI Taxonomy" id="386267"/>
    <lineage>
        <taxon>Eukaryota</taxon>
        <taxon>Metazoa</taxon>
        <taxon>Chordata</taxon>
        <taxon>Craniata</taxon>
        <taxon>Vertebrata</taxon>
        <taxon>Euteleostomi</taxon>
        <taxon>Amphibia</taxon>
        <taxon>Batrachia</taxon>
        <taxon>Anura</taxon>
        <taxon>Neobatrachia</taxon>
        <taxon>Ranoidea</taxon>
        <taxon>Ranidae</taxon>
        <taxon>Staurois</taxon>
    </lineage>
</organism>